<feature type="compositionally biased region" description="Polar residues" evidence="1">
    <location>
        <begin position="495"/>
        <end position="504"/>
    </location>
</feature>
<dbReference type="AlphaFoldDB" id="A0A841DMA3"/>
<accession>A0A841DMA3</accession>
<gene>
    <name evidence="4" type="ORF">HDA44_001237</name>
</gene>
<feature type="chain" id="PRO_5038821432" description="N,N-dimethylformamidase beta subunit-like C-terminal domain-containing protein" evidence="2">
    <location>
        <begin position="23"/>
        <end position="519"/>
    </location>
</feature>
<evidence type="ECO:0000313" key="4">
    <source>
        <dbReference type="EMBL" id="MBB5977896.1"/>
    </source>
</evidence>
<dbReference type="PROSITE" id="PS51257">
    <property type="entry name" value="PROKAR_LIPOPROTEIN"/>
    <property type="match status" value="1"/>
</dbReference>
<evidence type="ECO:0000313" key="5">
    <source>
        <dbReference type="Proteomes" id="UP000558997"/>
    </source>
</evidence>
<evidence type="ECO:0000259" key="3">
    <source>
        <dbReference type="Pfam" id="PF20254"/>
    </source>
</evidence>
<feature type="signal peptide" evidence="2">
    <location>
        <begin position="1"/>
        <end position="22"/>
    </location>
</feature>
<dbReference type="Proteomes" id="UP000558997">
    <property type="component" value="Unassembled WGS sequence"/>
</dbReference>
<protein>
    <recommendedName>
        <fullName evidence="3">N,N-dimethylformamidase beta subunit-like C-terminal domain-containing protein</fullName>
    </recommendedName>
</protein>
<dbReference type="EMBL" id="JACHNF010000001">
    <property type="protein sequence ID" value="MBB5977896.1"/>
    <property type="molecule type" value="Genomic_DNA"/>
</dbReference>
<keyword evidence="5" id="KW-1185">Reference proteome</keyword>
<dbReference type="Pfam" id="PF20254">
    <property type="entry name" value="DMFA2_C"/>
    <property type="match status" value="1"/>
</dbReference>
<comment type="caution">
    <text evidence="4">The sequence shown here is derived from an EMBL/GenBank/DDBJ whole genome shotgun (WGS) entry which is preliminary data.</text>
</comment>
<feature type="region of interest" description="Disordered" evidence="1">
    <location>
        <begin position="21"/>
        <end position="54"/>
    </location>
</feature>
<proteinExistence type="predicted"/>
<organism evidence="4 5">
    <name type="scientific">Kribbella solani</name>
    <dbReference type="NCBI Taxonomy" id="236067"/>
    <lineage>
        <taxon>Bacteria</taxon>
        <taxon>Bacillati</taxon>
        <taxon>Actinomycetota</taxon>
        <taxon>Actinomycetes</taxon>
        <taxon>Propionibacteriales</taxon>
        <taxon>Kribbellaceae</taxon>
        <taxon>Kribbella</taxon>
    </lineage>
</organism>
<name>A0A841DMA3_9ACTN</name>
<evidence type="ECO:0000256" key="1">
    <source>
        <dbReference type="SAM" id="MobiDB-lite"/>
    </source>
</evidence>
<reference evidence="4 5" key="1">
    <citation type="submission" date="2020-08" db="EMBL/GenBank/DDBJ databases">
        <title>Sequencing the genomes of 1000 actinobacteria strains.</title>
        <authorList>
            <person name="Klenk H.-P."/>
        </authorList>
    </citation>
    <scope>NUCLEOTIDE SEQUENCE [LARGE SCALE GENOMIC DNA]</scope>
    <source>
        <strain evidence="4 5">DSM 17294</strain>
    </source>
</reference>
<feature type="region of interest" description="Disordered" evidence="1">
    <location>
        <begin position="486"/>
        <end position="519"/>
    </location>
</feature>
<feature type="compositionally biased region" description="Polar residues" evidence="1">
    <location>
        <begin position="41"/>
        <end position="54"/>
    </location>
</feature>
<feature type="compositionally biased region" description="Polar residues" evidence="1">
    <location>
        <begin position="21"/>
        <end position="32"/>
    </location>
</feature>
<dbReference type="RefSeq" id="WP_184832080.1">
    <property type="nucleotide sequence ID" value="NZ_BAAAVN010000015.1"/>
</dbReference>
<sequence length="519" mass="54975">MRATKVLAAGVLVLALVTGCQSSPGASSTAPDTSDGHDEIGSNQPQLGSSDWQMHDSQVAGPMELAGYADHVSVRSGEPFRLFVTSSAGAYTVRAFRIGWYAGAGAKLIWTSPSVPGKAQPQPILTKDRMITAANWSPTLTVQTKGWPAGSYLLLLRATNGKEKYVPLVVRSDRARDAVLIVSGVNTDEAYNAWGSYSLYHGPRKSAAKRSLMVTFDRPYDLNGARGMLTDNVPLVQQAERSGVRLAYATSVDLQADPGLLKGAKAIVFGGHDEYWTLPARAAITRARDAGTNLAFMGANSVFWRVRYGPDAHGANRIMIGYKDAKLDPSHNAPDTTVHWRAAPYPDPENSLTGMLYECFPAKGAFTVLDPNFFLFTGTGAGAGSAYAGLIGDEADRAYPIAGTPANLQVVAHSPITCGPKHTISDASYYTVPSGAGVFTTGTIEWVRALQGPDPENNVGQPSVDFARQVTQNLFKALAEGPLGRKHPAVGNLPSLHNQASTSTGTGGRVGPSKGPVHP</sequence>
<dbReference type="InterPro" id="IPR046540">
    <property type="entry name" value="DMFA2_C"/>
</dbReference>
<feature type="domain" description="N,N-dimethylformamidase beta subunit-like C-terminal" evidence="3">
    <location>
        <begin position="92"/>
        <end position="453"/>
    </location>
</feature>
<evidence type="ECO:0000256" key="2">
    <source>
        <dbReference type="SAM" id="SignalP"/>
    </source>
</evidence>
<keyword evidence="2" id="KW-0732">Signal</keyword>